<dbReference type="OrthoDB" id="10537817at2759"/>
<evidence type="ECO:0000313" key="1">
    <source>
        <dbReference type="EMBL" id="KAF7151005.1"/>
    </source>
</evidence>
<dbReference type="Proteomes" id="UP000626092">
    <property type="component" value="Unassembled WGS sequence"/>
</dbReference>
<dbReference type="EMBL" id="WJXA01000002">
    <property type="protein sequence ID" value="KAF7151005.1"/>
    <property type="molecule type" value="Genomic_DNA"/>
</dbReference>
<reference evidence="1" key="1">
    <citation type="submission" date="2019-11" db="EMBL/GenBank/DDBJ databases">
        <authorList>
            <person name="Liu Y."/>
            <person name="Hou J."/>
            <person name="Li T.-Q."/>
            <person name="Guan C.-H."/>
            <person name="Wu X."/>
            <person name="Wu H.-Z."/>
            <person name="Ling F."/>
            <person name="Zhang R."/>
            <person name="Shi X.-G."/>
            <person name="Ren J.-P."/>
            <person name="Chen E.-F."/>
            <person name="Sun J.-M."/>
        </authorList>
    </citation>
    <scope>NUCLEOTIDE SEQUENCE</scope>
    <source>
        <strain evidence="1">Adult_tree_wgs_1</strain>
        <tissue evidence="1">Leaves</tissue>
    </source>
</reference>
<evidence type="ECO:0000313" key="2">
    <source>
        <dbReference type="Proteomes" id="UP000626092"/>
    </source>
</evidence>
<protein>
    <submittedName>
        <fullName evidence="1">Uncharacterized protein</fullName>
    </submittedName>
</protein>
<dbReference type="AlphaFoldDB" id="A0A834LWD4"/>
<sequence length="135" mass="14771">MTISFELGDNGLVHFNFLGQAFIILKTRGAAERIIMELDDGCLMLSSRRYVHKSIYLIVAVLFVFSRSKGKLSGLARLEAGGRVARASLSPSAVEVPLGFPQFGKHEVYPSDHRVGMSTPSPLPFESRLASFTPS</sequence>
<proteinExistence type="predicted"/>
<keyword evidence="2" id="KW-1185">Reference proteome</keyword>
<name>A0A834LWD4_RHOSS</name>
<organism evidence="1 2">
    <name type="scientific">Rhododendron simsii</name>
    <name type="common">Sims's rhododendron</name>
    <dbReference type="NCBI Taxonomy" id="118357"/>
    <lineage>
        <taxon>Eukaryota</taxon>
        <taxon>Viridiplantae</taxon>
        <taxon>Streptophyta</taxon>
        <taxon>Embryophyta</taxon>
        <taxon>Tracheophyta</taxon>
        <taxon>Spermatophyta</taxon>
        <taxon>Magnoliopsida</taxon>
        <taxon>eudicotyledons</taxon>
        <taxon>Gunneridae</taxon>
        <taxon>Pentapetalae</taxon>
        <taxon>asterids</taxon>
        <taxon>Ericales</taxon>
        <taxon>Ericaceae</taxon>
        <taxon>Ericoideae</taxon>
        <taxon>Rhodoreae</taxon>
        <taxon>Rhododendron</taxon>
    </lineage>
</organism>
<comment type="caution">
    <text evidence="1">The sequence shown here is derived from an EMBL/GenBank/DDBJ whole genome shotgun (WGS) entry which is preliminary data.</text>
</comment>
<gene>
    <name evidence="1" type="ORF">RHSIM_Rhsim02G0182900</name>
</gene>
<accession>A0A834LWD4</accession>